<feature type="compositionally biased region" description="Polar residues" evidence="6">
    <location>
        <begin position="294"/>
        <end position="304"/>
    </location>
</feature>
<dbReference type="Pfam" id="PF00046">
    <property type="entry name" value="Homeodomain"/>
    <property type="match status" value="1"/>
</dbReference>
<dbReference type="PANTHER" id="PTHR24335">
    <property type="entry name" value="MOTOR NEURON AND PANCREAS HOMEOBOX PROTEIN"/>
    <property type="match status" value="1"/>
</dbReference>
<dbReference type="RefSeq" id="XP_034289776.1">
    <property type="nucleotide sequence ID" value="XM_034433885.1"/>
</dbReference>
<dbReference type="GO" id="GO:0000981">
    <property type="term" value="F:DNA-binding transcription factor activity, RNA polymerase II-specific"/>
    <property type="evidence" value="ECO:0007669"/>
    <property type="project" value="InterPro"/>
</dbReference>
<evidence type="ECO:0000256" key="4">
    <source>
        <dbReference type="PROSITE-ProRule" id="PRU00108"/>
    </source>
</evidence>
<dbReference type="Gene3D" id="1.10.10.60">
    <property type="entry name" value="Homeodomain-like"/>
    <property type="match status" value="1"/>
</dbReference>
<evidence type="ECO:0000259" key="7">
    <source>
        <dbReference type="PROSITE" id="PS50071"/>
    </source>
</evidence>
<feature type="compositionally biased region" description="Low complexity" evidence="6">
    <location>
        <begin position="23"/>
        <end position="39"/>
    </location>
</feature>
<sequence>MQKPMEKSQNFRIDALLAEEPARPVSSVSPESSAGSPGACLRTETPSPCAPPGLVPLPAAAFIPKPGLLNLPPPALGGLPAIYPPPLYPIPALAGQHSAFAYPAAFPPLSQPGVEPLKAAVGVGSFPLEHWIRAGIMAPRFPDFHGSPPTNLMGKCRRPRTAFTSQQLLELENQFKINKYLSRPKRFEVATSLMLTETQVKIWFQNRRMKWKRSRKAKEQVTQAEVEKQRVASKAPEKLLPGEAPGEEDEEESCGDECKKHRASVQFLHRDADAFSFSSDTSGSEEEEEVENEGMNTLSTQGPSTTGVSNLGIAMEFGLVKCATLTINRGKIVKTEGIKMPYGYYMKSFNEDDRSKYLGIHQADDINHSKIKRKVRSEYILRVKILECKLSGGNTIRPINTWAIKYTDT</sequence>
<dbReference type="KEGG" id="pgut:117675349"/>
<dbReference type="AlphaFoldDB" id="A0A6P9DC74"/>
<name>A0A6P9DC74_PANGU</name>
<reference evidence="9" key="1">
    <citation type="submission" date="2025-08" db="UniProtKB">
        <authorList>
            <consortium name="RefSeq"/>
        </authorList>
    </citation>
    <scope>IDENTIFICATION</scope>
    <source>
        <tissue evidence="9">Blood</tissue>
    </source>
</reference>
<evidence type="ECO:0000313" key="8">
    <source>
        <dbReference type="Proteomes" id="UP001652622"/>
    </source>
</evidence>
<evidence type="ECO:0000313" key="9">
    <source>
        <dbReference type="RefSeq" id="XP_034289776.1"/>
    </source>
</evidence>
<feature type="region of interest" description="Disordered" evidence="6">
    <location>
        <begin position="276"/>
        <end position="304"/>
    </location>
</feature>
<proteinExistence type="predicted"/>
<dbReference type="InterPro" id="IPR009057">
    <property type="entry name" value="Homeodomain-like_sf"/>
</dbReference>
<dbReference type="GeneID" id="117675349"/>
<dbReference type="SUPFAM" id="SSF46689">
    <property type="entry name" value="Homeodomain-like"/>
    <property type="match status" value="1"/>
</dbReference>
<accession>A0A6P9DC74</accession>
<dbReference type="InterPro" id="IPR020479">
    <property type="entry name" value="HD_metazoa"/>
</dbReference>
<keyword evidence="1 4" id="KW-0238">DNA-binding</keyword>
<feature type="DNA-binding region" description="Homeobox" evidence="4">
    <location>
        <begin position="156"/>
        <end position="215"/>
    </location>
</feature>
<keyword evidence="2 4" id="KW-0371">Homeobox</keyword>
<feature type="compositionally biased region" description="Acidic residues" evidence="6">
    <location>
        <begin position="245"/>
        <end position="255"/>
    </location>
</feature>
<feature type="region of interest" description="Disordered" evidence="6">
    <location>
        <begin position="21"/>
        <end position="45"/>
    </location>
</feature>
<dbReference type="GO" id="GO:1990837">
    <property type="term" value="F:sequence-specific double-stranded DNA binding"/>
    <property type="evidence" value="ECO:0007669"/>
    <property type="project" value="TreeGrafter"/>
</dbReference>
<dbReference type="GO" id="GO:0031018">
    <property type="term" value="P:endocrine pancreas development"/>
    <property type="evidence" value="ECO:0007669"/>
    <property type="project" value="TreeGrafter"/>
</dbReference>
<organism evidence="8 9">
    <name type="scientific">Pantherophis guttatus</name>
    <name type="common">Corn snake</name>
    <name type="synonym">Elaphe guttata</name>
    <dbReference type="NCBI Taxonomy" id="94885"/>
    <lineage>
        <taxon>Eukaryota</taxon>
        <taxon>Metazoa</taxon>
        <taxon>Chordata</taxon>
        <taxon>Craniata</taxon>
        <taxon>Vertebrata</taxon>
        <taxon>Euteleostomi</taxon>
        <taxon>Lepidosauria</taxon>
        <taxon>Squamata</taxon>
        <taxon>Bifurcata</taxon>
        <taxon>Unidentata</taxon>
        <taxon>Episquamata</taxon>
        <taxon>Toxicofera</taxon>
        <taxon>Serpentes</taxon>
        <taxon>Colubroidea</taxon>
        <taxon>Colubridae</taxon>
        <taxon>Colubrinae</taxon>
        <taxon>Pantherophis</taxon>
    </lineage>
</organism>
<dbReference type="InterPro" id="IPR001356">
    <property type="entry name" value="HD"/>
</dbReference>
<dbReference type="GO" id="GO:0048812">
    <property type="term" value="P:neuron projection morphogenesis"/>
    <property type="evidence" value="ECO:0007669"/>
    <property type="project" value="TreeGrafter"/>
</dbReference>
<keyword evidence="8" id="KW-1185">Reference proteome</keyword>
<feature type="region of interest" description="Disordered" evidence="6">
    <location>
        <begin position="215"/>
        <end position="256"/>
    </location>
</feature>
<dbReference type="InterPro" id="IPR042768">
    <property type="entry name" value="MNX1/Ceh-12"/>
</dbReference>
<dbReference type="GO" id="GO:0021520">
    <property type="term" value="P:spinal cord motor neuron cell fate specification"/>
    <property type="evidence" value="ECO:0007669"/>
    <property type="project" value="InterPro"/>
</dbReference>
<dbReference type="PROSITE" id="PS50071">
    <property type="entry name" value="HOMEOBOX_2"/>
    <property type="match status" value="1"/>
</dbReference>
<evidence type="ECO:0000256" key="3">
    <source>
        <dbReference type="ARBA" id="ARBA00023242"/>
    </source>
</evidence>
<evidence type="ECO:0000256" key="6">
    <source>
        <dbReference type="SAM" id="MobiDB-lite"/>
    </source>
</evidence>
<feature type="domain" description="Homeobox" evidence="7">
    <location>
        <begin position="154"/>
        <end position="214"/>
    </location>
</feature>
<dbReference type="InterPro" id="IPR017970">
    <property type="entry name" value="Homeobox_CS"/>
</dbReference>
<dbReference type="CDD" id="cd00086">
    <property type="entry name" value="homeodomain"/>
    <property type="match status" value="1"/>
</dbReference>
<dbReference type="PROSITE" id="PS00027">
    <property type="entry name" value="HOMEOBOX_1"/>
    <property type="match status" value="1"/>
</dbReference>
<feature type="compositionally biased region" description="Acidic residues" evidence="6">
    <location>
        <begin position="283"/>
        <end position="292"/>
    </location>
</feature>
<gene>
    <name evidence="9" type="primary">LOC117675349</name>
</gene>
<keyword evidence="3 4" id="KW-0539">Nucleus</keyword>
<dbReference type="PRINTS" id="PR00024">
    <property type="entry name" value="HOMEOBOX"/>
</dbReference>
<evidence type="ECO:0000256" key="2">
    <source>
        <dbReference type="ARBA" id="ARBA00023155"/>
    </source>
</evidence>
<evidence type="ECO:0000256" key="1">
    <source>
        <dbReference type="ARBA" id="ARBA00023125"/>
    </source>
</evidence>
<protein>
    <submittedName>
        <fullName evidence="9">Motor neuron and pancreas homeobox 1-like</fullName>
    </submittedName>
</protein>
<evidence type="ECO:0000256" key="5">
    <source>
        <dbReference type="RuleBase" id="RU000682"/>
    </source>
</evidence>
<dbReference type="InParanoid" id="A0A6P9DC74"/>
<dbReference type="Proteomes" id="UP001652622">
    <property type="component" value="Unplaced"/>
</dbReference>
<dbReference type="SMART" id="SM00389">
    <property type="entry name" value="HOX"/>
    <property type="match status" value="1"/>
</dbReference>
<dbReference type="FunFam" id="1.10.10.60:FF:000357">
    <property type="entry name" value="Motor neuron and pancreas homeobox 1"/>
    <property type="match status" value="1"/>
</dbReference>
<dbReference type="GO" id="GO:0005634">
    <property type="term" value="C:nucleus"/>
    <property type="evidence" value="ECO:0007669"/>
    <property type="project" value="UniProtKB-SubCell"/>
</dbReference>
<comment type="subcellular location">
    <subcellularLocation>
        <location evidence="4 5">Nucleus</location>
    </subcellularLocation>
</comment>
<dbReference type="PANTHER" id="PTHR24335:SF6">
    <property type="entry name" value="MOTOR NEURON AND PANCREAS HOMEOBOX PROTEIN 1-LIKE"/>
    <property type="match status" value="1"/>
</dbReference>